<reference evidence="3 4" key="1">
    <citation type="submission" date="2020-07" db="EMBL/GenBank/DDBJ databases">
        <title>Genomic Encyclopedia of Type Strains, Phase IV (KMG-IV): sequencing the most valuable type-strain genomes for metagenomic binning, comparative biology and taxonomic classification.</title>
        <authorList>
            <person name="Goeker M."/>
        </authorList>
    </citation>
    <scope>NUCLEOTIDE SEQUENCE [LARGE SCALE GENOMIC DNA]</scope>
    <source>
        <strain evidence="3 4">DSM 45533</strain>
    </source>
</reference>
<dbReference type="Pfam" id="PF01345">
    <property type="entry name" value="DUF11"/>
    <property type="match status" value="1"/>
</dbReference>
<feature type="signal peptide" evidence="1">
    <location>
        <begin position="1"/>
        <end position="27"/>
    </location>
</feature>
<feature type="domain" description="DUF11" evidence="2">
    <location>
        <begin position="45"/>
        <end position="139"/>
    </location>
</feature>
<dbReference type="Proteomes" id="UP000530928">
    <property type="component" value="Unassembled WGS sequence"/>
</dbReference>
<dbReference type="RefSeq" id="WP_181610159.1">
    <property type="nucleotide sequence ID" value="NZ_BAABAM010000002.1"/>
</dbReference>
<dbReference type="InterPro" id="IPR001434">
    <property type="entry name" value="OmcB-like_DUF11"/>
</dbReference>
<organism evidence="3 4">
    <name type="scientific">Nonomuraea soli</name>
    <dbReference type="NCBI Taxonomy" id="1032476"/>
    <lineage>
        <taxon>Bacteria</taxon>
        <taxon>Bacillati</taxon>
        <taxon>Actinomycetota</taxon>
        <taxon>Actinomycetes</taxon>
        <taxon>Streptosporangiales</taxon>
        <taxon>Streptosporangiaceae</taxon>
        <taxon>Nonomuraea</taxon>
    </lineage>
</organism>
<keyword evidence="1" id="KW-0732">Signal</keyword>
<evidence type="ECO:0000313" key="3">
    <source>
        <dbReference type="EMBL" id="MBA2891352.1"/>
    </source>
</evidence>
<dbReference type="EMBL" id="JACDUR010000003">
    <property type="protein sequence ID" value="MBA2891352.1"/>
    <property type="molecule type" value="Genomic_DNA"/>
</dbReference>
<keyword evidence="4" id="KW-1185">Reference proteome</keyword>
<sequence length="178" mass="19290">MSKKTWLTGLSAAVAASALFVSAPASAATTADDPYSVMDVAVKGPKKVKAGKTYRYTIEAYNEGPHVADYYYLGGTLPKGTDLKKLRYSGPTGTRCAMADTRNILCWGPWVLEKGDSDWLTLHIQLKKGTKGTATAKLGAIVYDIPTGMTDLPKDEIDRLGGFNSWFYGKTVKSKIVR</sequence>
<feature type="chain" id="PRO_5030769727" description="DUF11 domain-containing protein" evidence="1">
    <location>
        <begin position="28"/>
        <end position="178"/>
    </location>
</feature>
<evidence type="ECO:0000256" key="1">
    <source>
        <dbReference type="SAM" id="SignalP"/>
    </source>
</evidence>
<evidence type="ECO:0000313" key="4">
    <source>
        <dbReference type="Proteomes" id="UP000530928"/>
    </source>
</evidence>
<protein>
    <recommendedName>
        <fullName evidence="2">DUF11 domain-containing protein</fullName>
    </recommendedName>
</protein>
<gene>
    <name evidence="3" type="ORF">HNR30_002693</name>
</gene>
<accession>A0A7W0HQ17</accession>
<evidence type="ECO:0000259" key="2">
    <source>
        <dbReference type="Pfam" id="PF01345"/>
    </source>
</evidence>
<comment type="caution">
    <text evidence="3">The sequence shown here is derived from an EMBL/GenBank/DDBJ whole genome shotgun (WGS) entry which is preliminary data.</text>
</comment>
<dbReference type="AlphaFoldDB" id="A0A7W0HQ17"/>
<name>A0A7W0HQ17_9ACTN</name>
<proteinExistence type="predicted"/>